<keyword evidence="2" id="KW-1185">Reference proteome</keyword>
<protein>
    <submittedName>
        <fullName evidence="1">Uncharacterized protein</fullName>
    </submittedName>
</protein>
<evidence type="ECO:0000313" key="1">
    <source>
        <dbReference type="EMBL" id="RPB13226.1"/>
    </source>
</evidence>
<accession>A0A3N4KRV2</accession>
<organism evidence="1 2">
    <name type="scientific">Morchella conica CCBAS932</name>
    <dbReference type="NCBI Taxonomy" id="1392247"/>
    <lineage>
        <taxon>Eukaryota</taxon>
        <taxon>Fungi</taxon>
        <taxon>Dikarya</taxon>
        <taxon>Ascomycota</taxon>
        <taxon>Pezizomycotina</taxon>
        <taxon>Pezizomycetes</taxon>
        <taxon>Pezizales</taxon>
        <taxon>Morchellaceae</taxon>
        <taxon>Morchella</taxon>
    </lineage>
</organism>
<dbReference type="Proteomes" id="UP000277580">
    <property type="component" value="Unassembled WGS sequence"/>
</dbReference>
<gene>
    <name evidence="1" type="ORF">P167DRAFT_544893</name>
</gene>
<evidence type="ECO:0000313" key="2">
    <source>
        <dbReference type="Proteomes" id="UP000277580"/>
    </source>
</evidence>
<proteinExistence type="predicted"/>
<name>A0A3N4KRV2_9PEZI</name>
<dbReference type="InParanoid" id="A0A3N4KRV2"/>
<sequence length="138" mass="14707">MVCALLHGTSLGGLASWRCTGGAGHVGFYREESIVTIEIGCLRPLALEGSSSGDRRWMGWRRNSVCIIPQSTICQVAYLTVYLPDRVVSNPPGEMPYGHGRSSVPTAVSEPLDVGVRPLLELYGTAPLGVKAFGYAAV</sequence>
<dbReference type="EMBL" id="ML119124">
    <property type="protein sequence ID" value="RPB13226.1"/>
    <property type="molecule type" value="Genomic_DNA"/>
</dbReference>
<dbReference type="AlphaFoldDB" id="A0A3N4KRV2"/>
<reference evidence="1 2" key="1">
    <citation type="journal article" date="2018" name="Nat. Ecol. Evol.">
        <title>Pezizomycetes genomes reveal the molecular basis of ectomycorrhizal truffle lifestyle.</title>
        <authorList>
            <person name="Murat C."/>
            <person name="Payen T."/>
            <person name="Noel B."/>
            <person name="Kuo A."/>
            <person name="Morin E."/>
            <person name="Chen J."/>
            <person name="Kohler A."/>
            <person name="Krizsan K."/>
            <person name="Balestrini R."/>
            <person name="Da Silva C."/>
            <person name="Montanini B."/>
            <person name="Hainaut M."/>
            <person name="Levati E."/>
            <person name="Barry K.W."/>
            <person name="Belfiori B."/>
            <person name="Cichocki N."/>
            <person name="Clum A."/>
            <person name="Dockter R.B."/>
            <person name="Fauchery L."/>
            <person name="Guy J."/>
            <person name="Iotti M."/>
            <person name="Le Tacon F."/>
            <person name="Lindquist E.A."/>
            <person name="Lipzen A."/>
            <person name="Malagnac F."/>
            <person name="Mello A."/>
            <person name="Molinier V."/>
            <person name="Miyauchi S."/>
            <person name="Poulain J."/>
            <person name="Riccioni C."/>
            <person name="Rubini A."/>
            <person name="Sitrit Y."/>
            <person name="Splivallo R."/>
            <person name="Traeger S."/>
            <person name="Wang M."/>
            <person name="Zifcakova L."/>
            <person name="Wipf D."/>
            <person name="Zambonelli A."/>
            <person name="Paolocci F."/>
            <person name="Nowrousian M."/>
            <person name="Ottonello S."/>
            <person name="Baldrian P."/>
            <person name="Spatafora J.W."/>
            <person name="Henrissat B."/>
            <person name="Nagy L.G."/>
            <person name="Aury J.M."/>
            <person name="Wincker P."/>
            <person name="Grigoriev I.V."/>
            <person name="Bonfante P."/>
            <person name="Martin F.M."/>
        </authorList>
    </citation>
    <scope>NUCLEOTIDE SEQUENCE [LARGE SCALE GENOMIC DNA]</scope>
    <source>
        <strain evidence="1 2">CCBAS932</strain>
    </source>
</reference>